<feature type="binding site" evidence="3">
    <location>
        <position position="145"/>
    </location>
    <ligand>
        <name>Ca(2+)</name>
        <dbReference type="ChEBI" id="CHEBI:29108"/>
        <label>1</label>
    </ligand>
</feature>
<evidence type="ECO:0000256" key="4">
    <source>
        <dbReference type="SAM" id="MobiDB-lite"/>
    </source>
</evidence>
<dbReference type="Pfam" id="PF13499">
    <property type="entry name" value="EF-hand_7"/>
    <property type="match status" value="1"/>
</dbReference>
<dbReference type="PROSITE" id="PS50222">
    <property type="entry name" value="EF_HAND_2"/>
    <property type="match status" value="2"/>
</dbReference>
<keyword evidence="3" id="KW-0106">Calcium</keyword>
<feature type="domain" description="EF-hand" evidence="5">
    <location>
        <begin position="78"/>
        <end position="113"/>
    </location>
</feature>
<evidence type="ECO:0000313" key="7">
    <source>
        <dbReference type="Proteomes" id="UP000693981"/>
    </source>
</evidence>
<sequence length="313" mass="34888">MLLFKLVRWFTYRADQNHMQRNGVDIRDSVSDNKEGFNTHHKWQEASEQFQSSVTDSFKTLLVLFGDTFLYSDPDQTAIFMQMKEAFRLADKDCSGEIDAEEVADMLETIFIQSGAVKEGEIQKYVDEFMRIVDKDHSGLVSFEEFVEALENDLKLEVESNHDDQSQHIEGDGEGETGGVVHPSFGANGANDHQKLSIASDVSNTDGLKESTSRAAALPSDSYRRSSQASSGRKPSSAASLVMCREFDVLNVEDFSTSDIAAQMKTAYVEWLLEDKRYEKVSMEELLLLNCLVSGAQGIAKSLTDMAEIVLAS</sequence>
<feature type="region of interest" description="Disordered" evidence="4">
    <location>
        <begin position="160"/>
        <end position="186"/>
    </location>
</feature>
<feature type="binding site" evidence="3">
    <location>
        <position position="93"/>
    </location>
    <ligand>
        <name>Ca(2+)</name>
        <dbReference type="ChEBI" id="CHEBI:29108"/>
        <label>2</label>
    </ligand>
</feature>
<feature type="binding site" evidence="3">
    <location>
        <position position="95"/>
    </location>
    <ligand>
        <name>Ca(2+)</name>
        <dbReference type="ChEBI" id="CHEBI:29108"/>
        <label>2</label>
    </ligand>
</feature>
<comment type="caution">
    <text evidence="6">The sequence shown here is derived from an EMBL/GenBank/DDBJ whole genome shotgun (WGS) entry which is preliminary data.</text>
</comment>
<keyword evidence="7" id="KW-1185">Reference proteome</keyword>
<dbReference type="InterPro" id="IPR018247">
    <property type="entry name" value="EF_Hand_1_Ca_BS"/>
</dbReference>
<feature type="domain" description="EF-hand" evidence="5">
    <location>
        <begin position="121"/>
        <end position="156"/>
    </location>
</feature>
<proteinExistence type="inferred from homology"/>
<reference evidence="6" key="1">
    <citation type="submission" date="2021-02" db="EMBL/GenBank/DDBJ databases">
        <authorList>
            <person name="Palmer J.M."/>
        </authorList>
    </citation>
    <scope>NUCLEOTIDE SEQUENCE</scope>
    <source>
        <strain evidence="6">SCRP23</strain>
    </source>
</reference>
<dbReference type="AlphaFoldDB" id="A0A8T1VUQ4"/>
<evidence type="ECO:0000256" key="3">
    <source>
        <dbReference type="PIRSR" id="PIRSR608080-1"/>
    </source>
</evidence>
<dbReference type="PANTHER" id="PTHR11653:SF10">
    <property type="entry name" value="EF-HAND DOMAIN-CONTAINING PROTEIN"/>
    <property type="match status" value="1"/>
</dbReference>
<dbReference type="Proteomes" id="UP000693981">
    <property type="component" value="Unassembled WGS sequence"/>
</dbReference>
<gene>
    <name evidence="6" type="ORF">PHYBOEH_009726</name>
</gene>
<feature type="region of interest" description="Disordered" evidence="4">
    <location>
        <begin position="203"/>
        <end position="235"/>
    </location>
</feature>
<dbReference type="CDD" id="cd00051">
    <property type="entry name" value="EFh"/>
    <property type="match status" value="1"/>
</dbReference>
<protein>
    <recommendedName>
        <fullName evidence="5">EF-hand domain-containing protein</fullName>
    </recommendedName>
</protein>
<feature type="binding site" evidence="3">
    <location>
        <position position="134"/>
    </location>
    <ligand>
        <name>Ca(2+)</name>
        <dbReference type="ChEBI" id="CHEBI:29108"/>
        <label>1</label>
    </ligand>
</feature>
<accession>A0A8T1VUQ4</accession>
<evidence type="ECO:0000313" key="6">
    <source>
        <dbReference type="EMBL" id="KAG7383948.1"/>
    </source>
</evidence>
<comment type="similarity">
    <text evidence="1">Belongs to the parvalbumin family.</text>
</comment>
<name>A0A8T1VUQ4_9STRA</name>
<dbReference type="GO" id="GO:0005509">
    <property type="term" value="F:calcium ion binding"/>
    <property type="evidence" value="ECO:0007669"/>
    <property type="project" value="InterPro"/>
</dbReference>
<feature type="compositionally biased region" description="Basic and acidic residues" evidence="4">
    <location>
        <begin position="160"/>
        <end position="171"/>
    </location>
</feature>
<dbReference type="InterPro" id="IPR002048">
    <property type="entry name" value="EF_hand_dom"/>
</dbReference>
<dbReference type="EMBL" id="JAGDFL010000623">
    <property type="protein sequence ID" value="KAG7383948.1"/>
    <property type="molecule type" value="Genomic_DNA"/>
</dbReference>
<feature type="binding site" evidence="3">
    <location>
        <position position="102"/>
    </location>
    <ligand>
        <name>Ca(2+)</name>
        <dbReference type="ChEBI" id="CHEBI:29108"/>
        <label>2</label>
    </ligand>
</feature>
<dbReference type="SMART" id="SM00054">
    <property type="entry name" value="EFh"/>
    <property type="match status" value="2"/>
</dbReference>
<dbReference type="OrthoDB" id="127471at2759"/>
<evidence type="ECO:0000259" key="5">
    <source>
        <dbReference type="PROSITE" id="PS50222"/>
    </source>
</evidence>
<organism evidence="6 7">
    <name type="scientific">Phytophthora boehmeriae</name>
    <dbReference type="NCBI Taxonomy" id="109152"/>
    <lineage>
        <taxon>Eukaryota</taxon>
        <taxon>Sar</taxon>
        <taxon>Stramenopiles</taxon>
        <taxon>Oomycota</taxon>
        <taxon>Peronosporomycetes</taxon>
        <taxon>Peronosporales</taxon>
        <taxon>Peronosporaceae</taxon>
        <taxon>Phytophthora</taxon>
    </lineage>
</organism>
<feature type="binding site" evidence="3">
    <location>
        <position position="136"/>
    </location>
    <ligand>
        <name>Ca(2+)</name>
        <dbReference type="ChEBI" id="CHEBI:29108"/>
        <label>1</label>
    </ligand>
</feature>
<feature type="binding site" evidence="3">
    <location>
        <position position="91"/>
    </location>
    <ligand>
        <name>Ca(2+)</name>
        <dbReference type="ChEBI" id="CHEBI:29108"/>
        <label>2</label>
    </ligand>
</feature>
<dbReference type="InterPro" id="IPR008080">
    <property type="entry name" value="Parvalbumin"/>
</dbReference>
<keyword evidence="2 3" id="KW-0479">Metal-binding</keyword>
<dbReference type="PROSITE" id="PS00018">
    <property type="entry name" value="EF_HAND_1"/>
    <property type="match status" value="2"/>
</dbReference>
<dbReference type="PANTHER" id="PTHR11653">
    <property type="entry name" value="PARVALBUMIN ALPHA"/>
    <property type="match status" value="1"/>
</dbReference>
<evidence type="ECO:0000256" key="2">
    <source>
        <dbReference type="ARBA" id="ARBA00022723"/>
    </source>
</evidence>
<evidence type="ECO:0000256" key="1">
    <source>
        <dbReference type="ARBA" id="ARBA00009753"/>
    </source>
</evidence>